<proteinExistence type="predicted"/>
<evidence type="ECO:0000313" key="2">
    <source>
        <dbReference type="EMBL" id="ABG64942.1"/>
    </source>
</evidence>
<dbReference type="EMBL" id="CP000390">
    <property type="protein sequence ID" value="ABG64942.1"/>
    <property type="molecule type" value="Genomic_DNA"/>
</dbReference>
<dbReference type="eggNOG" id="COG1493">
    <property type="taxonomic scope" value="Bacteria"/>
</dbReference>
<keyword evidence="2" id="KW-0418">Kinase</keyword>
<dbReference type="InterPro" id="IPR027417">
    <property type="entry name" value="P-loop_NTPase"/>
</dbReference>
<reference evidence="2" key="1">
    <citation type="submission" date="2006-06" db="EMBL/GenBank/DDBJ databases">
        <title>Complete sequence of chromosome of Chelativorans sp. BNC1.</title>
        <authorList>
            <consortium name="US DOE Joint Genome Institute"/>
            <person name="Copeland A."/>
            <person name="Lucas S."/>
            <person name="Lapidus A."/>
            <person name="Barry K."/>
            <person name="Detter J.C."/>
            <person name="Glavina del Rio T."/>
            <person name="Hammon N."/>
            <person name="Israni S."/>
            <person name="Dalin E."/>
            <person name="Tice H."/>
            <person name="Pitluck S."/>
            <person name="Chertkov O."/>
            <person name="Brettin T."/>
            <person name="Bruce D."/>
            <person name="Han C."/>
            <person name="Tapia R."/>
            <person name="Gilna P."/>
            <person name="Schmutz J."/>
            <person name="Larimer F."/>
            <person name="Land M."/>
            <person name="Hauser L."/>
            <person name="Kyrpides N."/>
            <person name="Mikhailova N."/>
            <person name="Richardson P."/>
        </authorList>
    </citation>
    <scope>NUCLEOTIDE SEQUENCE</scope>
    <source>
        <strain evidence="2">BNC1</strain>
    </source>
</reference>
<dbReference type="KEGG" id="mes:Meso_3573"/>
<dbReference type="CDD" id="cd01918">
    <property type="entry name" value="HprK_C"/>
    <property type="match status" value="1"/>
</dbReference>
<name>Q11CD3_CHESB</name>
<dbReference type="InterPro" id="IPR011104">
    <property type="entry name" value="Hpr_kin/Pase_C"/>
</dbReference>
<dbReference type="GO" id="GO:0005524">
    <property type="term" value="F:ATP binding"/>
    <property type="evidence" value="ECO:0007669"/>
    <property type="project" value="InterPro"/>
</dbReference>
<evidence type="ECO:0000259" key="1">
    <source>
        <dbReference type="Pfam" id="PF07475"/>
    </source>
</evidence>
<dbReference type="EC" id="2.7.1.-" evidence="2"/>
<accession>Q11CD3</accession>
<dbReference type="AlphaFoldDB" id="Q11CD3"/>
<protein>
    <submittedName>
        <fullName evidence="2">Hpr(Ser) kinase/phosphatase</fullName>
        <ecNumber evidence="2">2.7.1.-</ecNumber>
    </submittedName>
</protein>
<dbReference type="GO" id="GO:0000155">
    <property type="term" value="F:phosphorelay sensor kinase activity"/>
    <property type="evidence" value="ECO:0007669"/>
    <property type="project" value="InterPro"/>
</dbReference>
<sequence>MLTGDRGVFITGAPGMGKTTLALALLRHCAACGRLGRFVSDDQVFISGAGGRLVGRAAPAIHGLAEARGFGPAPVSYEMAAVIDLVIELVPADQAPRYQEAGTVRLEGVDLPTLRLAECNADSAIWAIAAQLSLPPFG</sequence>
<feature type="domain" description="HPr kinase/phosphorylase C-terminal" evidence="1">
    <location>
        <begin position="6"/>
        <end position="102"/>
    </location>
</feature>
<gene>
    <name evidence="2" type="ordered locus">Meso_3573</name>
</gene>
<dbReference type="STRING" id="266779.Meso_3573"/>
<dbReference type="Gene3D" id="3.40.50.300">
    <property type="entry name" value="P-loop containing nucleotide triphosphate hydrolases"/>
    <property type="match status" value="1"/>
</dbReference>
<organism evidence="2">
    <name type="scientific">Chelativorans sp. (strain BNC1)</name>
    <dbReference type="NCBI Taxonomy" id="266779"/>
    <lineage>
        <taxon>Bacteria</taxon>
        <taxon>Pseudomonadati</taxon>
        <taxon>Pseudomonadota</taxon>
        <taxon>Alphaproteobacteria</taxon>
        <taxon>Hyphomicrobiales</taxon>
        <taxon>Phyllobacteriaceae</taxon>
        <taxon>Chelativorans</taxon>
    </lineage>
</organism>
<dbReference type="SUPFAM" id="SSF53795">
    <property type="entry name" value="PEP carboxykinase-like"/>
    <property type="match status" value="1"/>
</dbReference>
<dbReference type="Pfam" id="PF07475">
    <property type="entry name" value="Hpr_kinase_C"/>
    <property type="match status" value="1"/>
</dbReference>
<dbReference type="GO" id="GO:0006109">
    <property type="term" value="P:regulation of carbohydrate metabolic process"/>
    <property type="evidence" value="ECO:0007669"/>
    <property type="project" value="InterPro"/>
</dbReference>
<dbReference type="HOGENOM" id="CLU_052030_2_1_5"/>
<keyword evidence="2" id="KW-0808">Transferase</keyword>